<sequence length="338" mass="37591">MTQSSLLLFCLWKIKIRKNWTEFLRHSYHFEKLFNPMTKNDSHYYDPFFNPYGEKFSLRDNLLGNASNYPGTCNFPSTAIEKQFQYQLQLEKNRQYIMLLTKMEVHTILDSWGAFGRTEAERQGEFRKNTLGYAETAATYGVSVKDTYSVTILISKLGGFGIKAITFVRNGTEYIKLTGYPAIRKILNGTVYRLDNMKVIEAGLGKYGVNKGIVQGTKLNIYAAAAFRVIEQILSDEADAANFIGGLATDIVKALVAGLLTKGGVALIGSVAALSAGWFVFAVVAIGIAATYIVTAIDSELSITKKLQTALREYSNRVVKEDISGKLGLDSQLLYKKL</sequence>
<evidence type="ECO:0000256" key="1">
    <source>
        <dbReference type="SAM" id="Phobius"/>
    </source>
</evidence>
<dbReference type="RefSeq" id="WP_282885472.1">
    <property type="nucleotide sequence ID" value="NZ_CP133479.1"/>
</dbReference>
<dbReference type="EMBL" id="CP133647">
    <property type="protein sequence ID" value="WNH03595.1"/>
    <property type="molecule type" value="Genomic_DNA"/>
</dbReference>
<name>A0ABY9XLW6_9GAMM</name>
<dbReference type="GeneID" id="88855478"/>
<evidence type="ECO:0000313" key="3">
    <source>
        <dbReference type="Proteomes" id="UP001300348"/>
    </source>
</evidence>
<feature type="transmembrane region" description="Helical" evidence="1">
    <location>
        <begin position="276"/>
        <end position="297"/>
    </location>
</feature>
<accession>A0ABY9XLW6</accession>
<keyword evidence="1" id="KW-0812">Transmembrane</keyword>
<dbReference type="Proteomes" id="UP001300348">
    <property type="component" value="Chromosome"/>
</dbReference>
<proteinExistence type="predicted"/>
<reference evidence="2 3" key="1">
    <citation type="journal article" date="2023" name="Access Microbiol">
        <title>The genome of a steinernematid-associated Pseudomonas piscis bacterium encodes the biosynthesis of insect toxins.</title>
        <authorList>
            <person name="Awori R.M."/>
            <person name="Hendre P."/>
            <person name="Amugune N.O."/>
        </authorList>
    </citation>
    <scope>NUCLEOTIDE SEQUENCE [LARGE SCALE GENOMIC DNA]</scope>
    <source>
        <strain evidence="2 3">97</strain>
    </source>
</reference>
<organism evidence="2 3">
    <name type="scientific">Xenorhabdus griffiniae</name>
    <dbReference type="NCBI Taxonomy" id="351672"/>
    <lineage>
        <taxon>Bacteria</taxon>
        <taxon>Pseudomonadati</taxon>
        <taxon>Pseudomonadota</taxon>
        <taxon>Gammaproteobacteria</taxon>
        <taxon>Enterobacterales</taxon>
        <taxon>Morganellaceae</taxon>
        <taxon>Xenorhabdus</taxon>
    </lineage>
</organism>
<protein>
    <submittedName>
        <fullName evidence="2">Uncharacterized protein</fullName>
    </submittedName>
</protein>
<keyword evidence="3" id="KW-1185">Reference proteome</keyword>
<keyword evidence="1" id="KW-0472">Membrane</keyword>
<evidence type="ECO:0000313" key="2">
    <source>
        <dbReference type="EMBL" id="WNH03595.1"/>
    </source>
</evidence>
<gene>
    <name evidence="2" type="ORF">QL112_007935</name>
</gene>
<keyword evidence="1" id="KW-1133">Transmembrane helix</keyword>